<dbReference type="Pfam" id="PF00501">
    <property type="entry name" value="AMP-binding"/>
    <property type="match status" value="1"/>
</dbReference>
<dbReference type="Gene3D" id="3.40.50.12780">
    <property type="entry name" value="N-terminal domain of ligase-like"/>
    <property type="match status" value="1"/>
</dbReference>
<dbReference type="CDD" id="cd17631">
    <property type="entry name" value="FACL_FadD13-like"/>
    <property type="match status" value="1"/>
</dbReference>
<evidence type="ECO:0000259" key="3">
    <source>
        <dbReference type="Pfam" id="PF00501"/>
    </source>
</evidence>
<dbReference type="Proteomes" id="UP000199695">
    <property type="component" value="Unassembled WGS sequence"/>
</dbReference>
<dbReference type="InterPro" id="IPR045851">
    <property type="entry name" value="AMP-bd_C_sf"/>
</dbReference>
<feature type="domain" description="AMP-binding enzyme C-terminal" evidence="4">
    <location>
        <begin position="430"/>
        <end position="505"/>
    </location>
</feature>
<organism evidence="5 6">
    <name type="scientific">Lihuaxuella thermophila</name>
    <dbReference type="NCBI Taxonomy" id="1173111"/>
    <lineage>
        <taxon>Bacteria</taxon>
        <taxon>Bacillati</taxon>
        <taxon>Bacillota</taxon>
        <taxon>Bacilli</taxon>
        <taxon>Bacillales</taxon>
        <taxon>Thermoactinomycetaceae</taxon>
        <taxon>Lihuaxuella</taxon>
    </lineage>
</organism>
<dbReference type="InterPro" id="IPR000873">
    <property type="entry name" value="AMP-dep_synth/lig_dom"/>
</dbReference>
<dbReference type="PROSITE" id="PS00455">
    <property type="entry name" value="AMP_BINDING"/>
    <property type="match status" value="1"/>
</dbReference>
<feature type="domain" description="AMP-dependent synthetase/ligase" evidence="3">
    <location>
        <begin position="10"/>
        <end position="380"/>
    </location>
</feature>
<proteinExistence type="inferred from homology"/>
<dbReference type="NCBIfam" id="NF004837">
    <property type="entry name" value="PRK06187.1"/>
    <property type="match status" value="1"/>
</dbReference>
<keyword evidence="6" id="KW-1185">Reference proteome</keyword>
<dbReference type="OrthoDB" id="9757771at2"/>
<dbReference type="SUPFAM" id="SSF56801">
    <property type="entry name" value="Acetyl-CoA synthetase-like"/>
    <property type="match status" value="1"/>
</dbReference>
<dbReference type="InterPro" id="IPR025110">
    <property type="entry name" value="AMP-bd_C"/>
</dbReference>
<dbReference type="STRING" id="1173111.SAMN05444955_1062"/>
<dbReference type="EMBL" id="FOCQ01000006">
    <property type="protein sequence ID" value="SEN11357.1"/>
    <property type="molecule type" value="Genomic_DNA"/>
</dbReference>
<comment type="similarity">
    <text evidence="1">Belongs to the ATP-dependent AMP-binding enzyme family.</text>
</comment>
<evidence type="ECO:0000313" key="5">
    <source>
        <dbReference type="EMBL" id="SEN11357.1"/>
    </source>
</evidence>
<dbReference type="RefSeq" id="WP_089967032.1">
    <property type="nucleotide sequence ID" value="NZ_FOCQ01000006.1"/>
</dbReference>
<reference evidence="5 6" key="1">
    <citation type="submission" date="2016-10" db="EMBL/GenBank/DDBJ databases">
        <authorList>
            <person name="de Groot N.N."/>
        </authorList>
    </citation>
    <scope>NUCLEOTIDE SEQUENCE [LARGE SCALE GENOMIC DNA]</scope>
    <source>
        <strain evidence="5 6">DSM 46701</strain>
    </source>
</reference>
<dbReference type="Pfam" id="PF13193">
    <property type="entry name" value="AMP-binding_C"/>
    <property type="match status" value="1"/>
</dbReference>
<dbReference type="PANTHER" id="PTHR43201:SF5">
    <property type="entry name" value="MEDIUM-CHAIN ACYL-COA LIGASE ACSF2, MITOCHONDRIAL"/>
    <property type="match status" value="1"/>
</dbReference>
<dbReference type="FunFam" id="3.30.300.30:FF:000008">
    <property type="entry name" value="2,3-dihydroxybenzoate-AMP ligase"/>
    <property type="match status" value="1"/>
</dbReference>
<dbReference type="InterPro" id="IPR042099">
    <property type="entry name" value="ANL_N_sf"/>
</dbReference>
<name>A0A1H8DXT3_9BACL</name>
<evidence type="ECO:0000313" key="6">
    <source>
        <dbReference type="Proteomes" id="UP000199695"/>
    </source>
</evidence>
<accession>A0A1H8DXT3</accession>
<dbReference type="InterPro" id="IPR020845">
    <property type="entry name" value="AMP-binding_CS"/>
</dbReference>
<evidence type="ECO:0000259" key="4">
    <source>
        <dbReference type="Pfam" id="PF13193"/>
    </source>
</evidence>
<dbReference type="PANTHER" id="PTHR43201">
    <property type="entry name" value="ACYL-COA SYNTHETASE"/>
    <property type="match status" value="1"/>
</dbReference>
<dbReference type="GO" id="GO:0006631">
    <property type="term" value="P:fatty acid metabolic process"/>
    <property type="evidence" value="ECO:0007669"/>
    <property type="project" value="TreeGrafter"/>
</dbReference>
<dbReference type="GO" id="GO:0031956">
    <property type="term" value="F:medium-chain fatty acid-CoA ligase activity"/>
    <property type="evidence" value="ECO:0007669"/>
    <property type="project" value="TreeGrafter"/>
</dbReference>
<dbReference type="Gene3D" id="3.30.300.30">
    <property type="match status" value="1"/>
</dbReference>
<evidence type="ECO:0000256" key="1">
    <source>
        <dbReference type="ARBA" id="ARBA00006432"/>
    </source>
</evidence>
<keyword evidence="2" id="KW-0436">Ligase</keyword>
<protein>
    <submittedName>
        <fullName evidence="5">Long-chain acyl-CoA synthetase</fullName>
    </submittedName>
</protein>
<evidence type="ECO:0000256" key="2">
    <source>
        <dbReference type="ARBA" id="ARBA00022598"/>
    </source>
</evidence>
<sequence length="524" mass="58635">MILTKGLIISAQNYANKTALVDGDETFTYGHFADRVSRLKQALVRRGIAKGDRVALLLLNDFRYLELFYAVTAIGAIAVPLNTRLSVSEIIDLLKDSEPKALFFHREFTDWIHQIARQVLSLQTFVLTEKQKEDLPGYIGFYEEWIRGEESQPLSYDDLSPDDVAGLYYTGGTTGRSKGVMLTHANLVSNAYHAAIMLQYHPETCYLHAAPMFHVADGASTYAVTMVGGTHHHIRTFQPQTLLKWVAEKKPNTMLLVPTMINMLVNEPAFGDYDVSSIRKILYGASPMPVEVLKKAKAKLPHVEFVQGYGMTEASPLVTMLLGKDHVTGGTKEEERRLLSCGQAIVGVEVKIIDAQGRETEPGEVGEIIVRGPNVMKGYWKQPEETARVLRNGWYYTGDLAYRDAENYIYVVDRKKDMIITGGENVYSVEVEQVLYTHPGILEAAVIAVPDPVWGEAVKAVVVKKSGSSLDEQKLIDYCRGRLAHFKVPKSVDFVAQLPKNGAGKILKRQLREPYWKDQVKQVN</sequence>
<gene>
    <name evidence="5" type="ORF">SAMN05444955_1062</name>
</gene>
<dbReference type="AlphaFoldDB" id="A0A1H8DXT3"/>